<dbReference type="EMBL" id="JBHUOS010000009">
    <property type="protein sequence ID" value="MFD2916316.1"/>
    <property type="molecule type" value="Genomic_DNA"/>
</dbReference>
<evidence type="ECO:0008006" key="3">
    <source>
        <dbReference type="Google" id="ProtNLM"/>
    </source>
</evidence>
<dbReference type="Proteomes" id="UP001597548">
    <property type="component" value="Unassembled WGS sequence"/>
</dbReference>
<dbReference type="PROSITE" id="PS51257">
    <property type="entry name" value="PROKAR_LIPOPROTEIN"/>
    <property type="match status" value="1"/>
</dbReference>
<accession>A0ABW5ZUV9</accession>
<name>A0ABW5ZUV9_9FLAO</name>
<evidence type="ECO:0000313" key="1">
    <source>
        <dbReference type="EMBL" id="MFD2916316.1"/>
    </source>
</evidence>
<dbReference type="RefSeq" id="WP_194508320.1">
    <property type="nucleotide sequence ID" value="NZ_JADILU010000004.1"/>
</dbReference>
<comment type="caution">
    <text evidence="1">The sequence shown here is derived from an EMBL/GenBank/DDBJ whole genome shotgun (WGS) entry which is preliminary data.</text>
</comment>
<reference evidence="2" key="1">
    <citation type="journal article" date="2019" name="Int. J. Syst. Evol. Microbiol.">
        <title>The Global Catalogue of Microorganisms (GCM) 10K type strain sequencing project: providing services to taxonomists for standard genome sequencing and annotation.</title>
        <authorList>
            <consortium name="The Broad Institute Genomics Platform"/>
            <consortium name="The Broad Institute Genome Sequencing Center for Infectious Disease"/>
            <person name="Wu L."/>
            <person name="Ma J."/>
        </authorList>
    </citation>
    <scope>NUCLEOTIDE SEQUENCE [LARGE SCALE GENOMIC DNA]</scope>
    <source>
        <strain evidence="2">KCTC 32514</strain>
    </source>
</reference>
<gene>
    <name evidence="1" type="ORF">ACFS29_11740</name>
</gene>
<evidence type="ECO:0000313" key="2">
    <source>
        <dbReference type="Proteomes" id="UP001597548"/>
    </source>
</evidence>
<proteinExistence type="predicted"/>
<keyword evidence="2" id="KW-1185">Reference proteome</keyword>
<organism evidence="1 2">
    <name type="scientific">Psychroserpens luteus</name>
    <dbReference type="NCBI Taxonomy" id="1434066"/>
    <lineage>
        <taxon>Bacteria</taxon>
        <taxon>Pseudomonadati</taxon>
        <taxon>Bacteroidota</taxon>
        <taxon>Flavobacteriia</taxon>
        <taxon>Flavobacteriales</taxon>
        <taxon>Flavobacteriaceae</taxon>
        <taxon>Psychroserpens</taxon>
    </lineage>
</organism>
<sequence>MKKLCFGILFLILSCNVCNEKHIADTSCFKKLQISILKESTKKINFSKQINCFEWDSLEIGYRGSYENYPCSKFHQIDKEYDIFLGRKLENHMDWLDRDRHWTFIYFYKNGMILNDVLAIPESVASFDELKENNGTDNLFYKNKNTEFRITDFLYGGISGKELQNHRQILK</sequence>
<protein>
    <recommendedName>
        <fullName evidence="3">Lipoprotein</fullName>
    </recommendedName>
</protein>